<organism evidence="1 2">
    <name type="scientific">Neurospora crassa (strain ATCC 24698 / 74-OR23-1A / CBS 708.71 / DSM 1257 / FGSC 987)</name>
    <dbReference type="NCBI Taxonomy" id="367110"/>
    <lineage>
        <taxon>Eukaryota</taxon>
        <taxon>Fungi</taxon>
        <taxon>Dikarya</taxon>
        <taxon>Ascomycota</taxon>
        <taxon>Pezizomycotina</taxon>
        <taxon>Sordariomycetes</taxon>
        <taxon>Sordariomycetidae</taxon>
        <taxon>Sordariales</taxon>
        <taxon>Sordariaceae</taxon>
        <taxon>Neurospora</taxon>
    </lineage>
</organism>
<reference evidence="1 2" key="1">
    <citation type="journal article" date="2003" name="Nature">
        <title>The genome sequence of the filamentous fungus Neurospora crassa.</title>
        <authorList>
            <person name="Galagan J.E."/>
            <person name="Calvo S.E."/>
            <person name="Borkovich K.A."/>
            <person name="Selker E.U."/>
            <person name="Read N.D."/>
            <person name="Jaffe D."/>
            <person name="FitzHugh W."/>
            <person name="Ma L.J."/>
            <person name="Smirnov S."/>
            <person name="Purcell S."/>
            <person name="Rehman B."/>
            <person name="Elkins T."/>
            <person name="Engels R."/>
            <person name="Wang S."/>
            <person name="Nielsen C.B."/>
            <person name="Butler J."/>
            <person name="Endrizzi M."/>
            <person name="Qui D."/>
            <person name="Ianakiev P."/>
            <person name="Bell-Pedersen D."/>
            <person name="Nelson M.A."/>
            <person name="Werner-Washburne M."/>
            <person name="Selitrennikoff C.P."/>
            <person name="Kinsey J.A."/>
            <person name="Braun E.L."/>
            <person name="Zelter A."/>
            <person name="Schulte U."/>
            <person name="Kothe G.O."/>
            <person name="Jedd G."/>
            <person name="Mewes W."/>
            <person name="Staben C."/>
            <person name="Marcotte E."/>
            <person name="Greenberg D."/>
            <person name="Roy A."/>
            <person name="Foley K."/>
            <person name="Naylor J."/>
            <person name="Stange-Thomann N."/>
            <person name="Barrett R."/>
            <person name="Gnerre S."/>
            <person name="Kamal M."/>
            <person name="Kamvysselis M."/>
            <person name="Mauceli E."/>
            <person name="Bielke C."/>
            <person name="Rudd S."/>
            <person name="Frishman D."/>
            <person name="Krystofova S."/>
            <person name="Rasmussen C."/>
            <person name="Metzenberg R.L."/>
            <person name="Perkins D.D."/>
            <person name="Kroken S."/>
            <person name="Cogoni C."/>
            <person name="Macino G."/>
            <person name="Catcheside D."/>
            <person name="Li W."/>
            <person name="Pratt R.J."/>
            <person name="Osmani S.A."/>
            <person name="DeSouza C.P."/>
            <person name="Glass L."/>
            <person name="Orbach M.J."/>
            <person name="Berglund J.A."/>
            <person name="Voelker R."/>
            <person name="Yarden O."/>
            <person name="Plamann M."/>
            <person name="Seiler S."/>
            <person name="Dunlap J."/>
            <person name="Radford A."/>
            <person name="Aramayo R."/>
            <person name="Natvig D.O."/>
            <person name="Alex L.A."/>
            <person name="Mannhaupt G."/>
            <person name="Ebbole D.J."/>
            <person name="Freitag M."/>
            <person name="Paulsen I."/>
            <person name="Sachs M.S."/>
            <person name="Lander E.S."/>
            <person name="Nusbaum C."/>
            <person name="Birren B."/>
        </authorList>
    </citation>
    <scope>NUCLEOTIDE SEQUENCE [LARGE SCALE GENOMIC DNA]</scope>
    <source>
        <strain evidence="2">ATCC 24698 / 74-OR23-1A / CBS 708.71 / DSM 1257 / FGSC 987</strain>
    </source>
</reference>
<protein>
    <submittedName>
        <fullName evidence="1">Uncharacterized protein</fullName>
    </submittedName>
</protein>
<dbReference type="AlphaFoldDB" id="A7UW55"/>
<dbReference type="VEuPathDB" id="FungiDB:NCU10772"/>
<evidence type="ECO:0000313" key="2">
    <source>
        <dbReference type="Proteomes" id="UP000001805"/>
    </source>
</evidence>
<dbReference type="InParanoid" id="A7UW55"/>
<dbReference type="HOGENOM" id="CLU_1525602_0_0_1"/>
<gene>
    <name evidence="1" type="ORF">NCU10772</name>
</gene>
<sequence length="207" mass="23781">MTHAELDHRRSLPLWAERDSAFLFVHSVLRDEPNNILYTLMVTSRAILRWFLLGRGRKKAESIGGSRKGERVSPCYEMRPGVSDLNVPLPLSYVSVQKMKGMPRRLQEEFQNGTEKTEMMLGGLNVWQPLFSAAHGNPDIGVNSPLCGWNYQRLAFDRRSYGSLKRGNDADRTKPFDTLMANICTRRGVYPTPWELRHTIYTHMEVV</sequence>
<dbReference type="PaxDb" id="5141-EFNCRP00000002351"/>
<dbReference type="KEGG" id="ncr:NCU10772"/>
<dbReference type="Proteomes" id="UP000001805">
    <property type="component" value="Chromosome 1, Linkage Group I"/>
</dbReference>
<accession>A7UW55</accession>
<dbReference type="RefSeq" id="XP_001728392.2">
    <property type="nucleotide sequence ID" value="XM_001728340.2"/>
</dbReference>
<keyword evidence="2" id="KW-1185">Reference proteome</keyword>
<proteinExistence type="predicted"/>
<dbReference type="GeneID" id="5847710"/>
<name>A7UW55_NEUCR</name>
<evidence type="ECO:0000313" key="1">
    <source>
        <dbReference type="EMBL" id="EDO65301.2"/>
    </source>
</evidence>
<dbReference type="EMBL" id="CM002236">
    <property type="protein sequence ID" value="EDO65301.2"/>
    <property type="molecule type" value="Genomic_DNA"/>
</dbReference>